<sequence length="502" mass="54651">MSTTVMRNSMRIILITTGKACALSVLMLSLSDRISSITGVSYIDSTSFAICAIIALLMTLLVKPMNDQTVRTGISIATLCLMLIWGGLVLLFWQNEASGTIPPSGLLLAYATIGRITTLAINFQWNTHISLSDDSESSKIAAASIALSMLIFMMSFCLDGPCALILTIAIGLASCILNIVVETSVSSNDDSSHSYDNVRESDAISRTSTDAVRRTRLLFFGSRMLYGLFLGSVVGLSSLAQPITLFEMPIAALCIATLAIGLIGSWFFFDGRASSYSIISMPLLVSILAAICFYSQDVASMTRVFVVMTEVVWIAQNMFQLSSYRKMTKTAPTSFALIEYSFQIIPFYLTAWVVTSFAGEMQGPLFSGDTLAIIELFNLGIIVAVATVAIARHIVRYHPMPSGGANAVDSKSLKENTLSIATLAEKYGLTPRELEVLEYLAKGYSRPYIAKMLFISPSTAKTHTKHIYAKLAIDSQDALISLIRDNANEQQHPIEKASLRVR</sequence>
<evidence type="ECO:0000313" key="6">
    <source>
        <dbReference type="EMBL" id="SEO62253.1"/>
    </source>
</evidence>
<keyword evidence="3" id="KW-0804">Transcription</keyword>
<feature type="transmembrane region" description="Helical" evidence="4">
    <location>
        <begin position="340"/>
        <end position="359"/>
    </location>
</feature>
<dbReference type="SUPFAM" id="SSF46894">
    <property type="entry name" value="C-terminal effector domain of the bipartite response regulators"/>
    <property type="match status" value="1"/>
</dbReference>
<feature type="transmembrane region" description="Helical" evidence="4">
    <location>
        <begin position="250"/>
        <end position="269"/>
    </location>
</feature>
<dbReference type="KEGG" id="ddt:AAY81_03135"/>
<feature type="transmembrane region" description="Helical" evidence="4">
    <location>
        <begin position="137"/>
        <end position="156"/>
    </location>
</feature>
<keyword evidence="7" id="KW-1185">Reference proteome</keyword>
<dbReference type="STRING" id="79604.AAY81_03135"/>
<keyword evidence="4" id="KW-0472">Membrane</keyword>
<keyword evidence="4" id="KW-0812">Transmembrane</keyword>
<dbReference type="GO" id="GO:0006355">
    <property type="term" value="P:regulation of DNA-templated transcription"/>
    <property type="evidence" value="ECO:0007669"/>
    <property type="project" value="InterPro"/>
</dbReference>
<gene>
    <name evidence="6" type="ORF">SAMN02910314_00689</name>
</gene>
<dbReference type="Gene3D" id="1.10.10.10">
    <property type="entry name" value="Winged helix-like DNA-binding domain superfamily/Winged helix DNA-binding domain"/>
    <property type="match status" value="1"/>
</dbReference>
<feature type="transmembrane region" description="Helical" evidence="4">
    <location>
        <begin position="371"/>
        <end position="391"/>
    </location>
</feature>
<protein>
    <submittedName>
        <fullName evidence="6">Regulatory protein, luxR family</fullName>
    </submittedName>
</protein>
<dbReference type="RefSeq" id="WP_066661252.1">
    <property type="nucleotide sequence ID" value="NZ_FOEC01000003.1"/>
</dbReference>
<proteinExistence type="predicted"/>
<feature type="transmembrane region" description="Helical" evidence="4">
    <location>
        <begin position="224"/>
        <end position="244"/>
    </location>
</feature>
<keyword evidence="1" id="KW-0805">Transcription regulation</keyword>
<dbReference type="InterPro" id="IPR000792">
    <property type="entry name" value="Tscrpt_reg_LuxR_C"/>
</dbReference>
<feature type="transmembrane region" description="Helical" evidence="4">
    <location>
        <begin position="42"/>
        <end position="62"/>
    </location>
</feature>
<accession>A0A172RX56</accession>
<feature type="transmembrane region" description="Helical" evidence="4">
    <location>
        <begin position="12"/>
        <end position="30"/>
    </location>
</feature>
<dbReference type="CDD" id="cd06170">
    <property type="entry name" value="LuxR_C_like"/>
    <property type="match status" value="1"/>
</dbReference>
<dbReference type="Pfam" id="PF00196">
    <property type="entry name" value="GerE"/>
    <property type="match status" value="1"/>
</dbReference>
<dbReference type="InterPro" id="IPR036388">
    <property type="entry name" value="WH-like_DNA-bd_sf"/>
</dbReference>
<dbReference type="OrthoDB" id="3177214at2"/>
<evidence type="ECO:0000256" key="2">
    <source>
        <dbReference type="ARBA" id="ARBA00023125"/>
    </source>
</evidence>
<feature type="domain" description="HTH luxR-type" evidence="5">
    <location>
        <begin position="422"/>
        <end position="487"/>
    </location>
</feature>
<evidence type="ECO:0000313" key="7">
    <source>
        <dbReference type="Proteomes" id="UP000182975"/>
    </source>
</evidence>
<feature type="transmembrane region" description="Helical" evidence="4">
    <location>
        <begin position="162"/>
        <end position="181"/>
    </location>
</feature>
<feature type="transmembrane region" description="Helical" evidence="4">
    <location>
        <begin position="276"/>
        <end position="296"/>
    </location>
</feature>
<dbReference type="InterPro" id="IPR016032">
    <property type="entry name" value="Sig_transdc_resp-reg_C-effctor"/>
</dbReference>
<evidence type="ECO:0000256" key="1">
    <source>
        <dbReference type="ARBA" id="ARBA00023015"/>
    </source>
</evidence>
<keyword evidence="2" id="KW-0238">DNA-binding</keyword>
<dbReference type="AlphaFoldDB" id="A0A172RX56"/>
<keyword evidence="4" id="KW-1133">Transmembrane helix</keyword>
<organism evidence="6 7">
    <name type="scientific">Denitrobacterium detoxificans</name>
    <dbReference type="NCBI Taxonomy" id="79604"/>
    <lineage>
        <taxon>Bacteria</taxon>
        <taxon>Bacillati</taxon>
        <taxon>Actinomycetota</taxon>
        <taxon>Coriobacteriia</taxon>
        <taxon>Eggerthellales</taxon>
        <taxon>Eggerthellaceae</taxon>
        <taxon>Denitrobacterium</taxon>
    </lineage>
</organism>
<feature type="transmembrane region" description="Helical" evidence="4">
    <location>
        <begin position="74"/>
        <end position="93"/>
    </location>
</feature>
<dbReference type="GO" id="GO:0003677">
    <property type="term" value="F:DNA binding"/>
    <property type="evidence" value="ECO:0007669"/>
    <property type="project" value="UniProtKB-KW"/>
</dbReference>
<evidence type="ECO:0000259" key="5">
    <source>
        <dbReference type="PROSITE" id="PS50043"/>
    </source>
</evidence>
<evidence type="ECO:0000256" key="4">
    <source>
        <dbReference type="SAM" id="Phobius"/>
    </source>
</evidence>
<dbReference type="PANTHER" id="PTHR44688">
    <property type="entry name" value="DNA-BINDING TRANSCRIPTIONAL ACTIVATOR DEVR_DOSR"/>
    <property type="match status" value="1"/>
</dbReference>
<dbReference type="Proteomes" id="UP000182975">
    <property type="component" value="Unassembled WGS sequence"/>
</dbReference>
<evidence type="ECO:0000256" key="3">
    <source>
        <dbReference type="ARBA" id="ARBA00023163"/>
    </source>
</evidence>
<name>A0A172RX56_9ACTN</name>
<dbReference type="EMBL" id="FOEC01000003">
    <property type="protein sequence ID" value="SEO62253.1"/>
    <property type="molecule type" value="Genomic_DNA"/>
</dbReference>
<dbReference type="PANTHER" id="PTHR44688:SF16">
    <property type="entry name" value="DNA-BINDING TRANSCRIPTIONAL ACTIVATOR DEVR_DOSR"/>
    <property type="match status" value="1"/>
</dbReference>
<dbReference type="PROSITE" id="PS50043">
    <property type="entry name" value="HTH_LUXR_2"/>
    <property type="match status" value="1"/>
</dbReference>
<reference evidence="7" key="1">
    <citation type="submission" date="2016-10" db="EMBL/GenBank/DDBJ databases">
        <authorList>
            <person name="Varghese N."/>
        </authorList>
    </citation>
    <scope>NUCLEOTIDE SEQUENCE [LARGE SCALE GENOMIC DNA]</scope>
    <source>
        <strain evidence="7">DSM 21843</strain>
    </source>
</reference>
<dbReference type="SMART" id="SM00421">
    <property type="entry name" value="HTH_LUXR"/>
    <property type="match status" value="1"/>
</dbReference>
<dbReference type="PRINTS" id="PR00038">
    <property type="entry name" value="HTHLUXR"/>
</dbReference>